<dbReference type="Proteomes" id="UP000006461">
    <property type="component" value="Chromosome"/>
</dbReference>
<accession>I4ERX6</accession>
<dbReference type="KEGG" id="mmar:MODMU_0682"/>
<evidence type="ECO:0000313" key="1">
    <source>
        <dbReference type="EMBL" id="CCH86139.1"/>
    </source>
</evidence>
<proteinExistence type="predicted"/>
<dbReference type="HOGENOM" id="CLU_2207027_0_0_11"/>
<reference evidence="1 2" key="1">
    <citation type="journal article" date="2012" name="J. Bacteriol.">
        <title>Genome Sequence of Radiation-Resistant Modestobacter marinus Strain BC501, a Representative Actinobacterium That Thrives on Calcareous Stone Surfaces.</title>
        <authorList>
            <person name="Normand P."/>
            <person name="Gury J."/>
            <person name="Pujic P."/>
            <person name="Chouaia B."/>
            <person name="Crotti E."/>
            <person name="Brusetti L."/>
            <person name="Daffonchio D."/>
            <person name="Vacherie B."/>
            <person name="Barbe V."/>
            <person name="Medigue C."/>
            <person name="Calteau A."/>
            <person name="Ghodhbane-Gtari F."/>
            <person name="Essoussi I."/>
            <person name="Nouioui I."/>
            <person name="Abbassi-Ghozzi I."/>
            <person name="Gtari M."/>
        </authorList>
    </citation>
    <scope>NUCLEOTIDE SEQUENCE [LARGE SCALE GENOMIC DNA]</scope>
    <source>
        <strain evidence="2">BC 501</strain>
    </source>
</reference>
<name>I4ERX6_MODI5</name>
<dbReference type="OMA" id="HFDAIDT"/>
<dbReference type="AlphaFoldDB" id="I4ERX6"/>
<protein>
    <submittedName>
        <fullName evidence="1">Uncharacterized protein</fullName>
    </submittedName>
</protein>
<gene>
    <name evidence="1" type="ordered locus">MODMU_0682</name>
</gene>
<dbReference type="STRING" id="477641.MODMU_0682"/>
<dbReference type="EMBL" id="FO203431">
    <property type="protein sequence ID" value="CCH86139.1"/>
    <property type="molecule type" value="Genomic_DNA"/>
</dbReference>
<sequence length="107" mass="10634">MSHLISVQLDVLGGLLTELRALGVELDGEQQLTAASGQALARSLAGPVGEEAGAAGAEWAGALGALAARTLAVAATLDAALAAYRAADLQLADRLTPARPGLPAVPR</sequence>
<keyword evidence="2" id="KW-1185">Reference proteome</keyword>
<evidence type="ECO:0000313" key="2">
    <source>
        <dbReference type="Proteomes" id="UP000006461"/>
    </source>
</evidence>
<organism evidence="1 2">
    <name type="scientific">Modestobacter italicus (strain DSM 44449 / CECT 9708 / BC 501)</name>
    <dbReference type="NCBI Taxonomy" id="2732864"/>
    <lineage>
        <taxon>Bacteria</taxon>
        <taxon>Bacillati</taxon>
        <taxon>Actinomycetota</taxon>
        <taxon>Actinomycetes</taxon>
        <taxon>Geodermatophilales</taxon>
        <taxon>Geodermatophilaceae</taxon>
        <taxon>Modestobacter</taxon>
    </lineage>
</organism>